<feature type="compositionally biased region" description="Basic and acidic residues" evidence="1">
    <location>
        <begin position="1"/>
        <end position="17"/>
    </location>
</feature>
<feature type="region of interest" description="Disordered" evidence="1">
    <location>
        <begin position="1"/>
        <end position="24"/>
    </location>
</feature>
<organism evidence="2 3">
    <name type="scientific">Nonomuraea antimicrobica</name>
    <dbReference type="NCBI Taxonomy" id="561173"/>
    <lineage>
        <taxon>Bacteria</taxon>
        <taxon>Bacillati</taxon>
        <taxon>Actinomycetota</taxon>
        <taxon>Actinomycetes</taxon>
        <taxon>Streptosporangiales</taxon>
        <taxon>Streptosporangiaceae</taxon>
        <taxon>Nonomuraea</taxon>
    </lineage>
</organism>
<evidence type="ECO:0000256" key="1">
    <source>
        <dbReference type="SAM" id="MobiDB-lite"/>
    </source>
</evidence>
<dbReference type="SUPFAM" id="SSF52799">
    <property type="entry name" value="(Phosphotyrosine protein) phosphatases II"/>
    <property type="match status" value="1"/>
</dbReference>
<evidence type="ECO:0000313" key="3">
    <source>
        <dbReference type="Proteomes" id="UP001500902"/>
    </source>
</evidence>
<dbReference type="InterPro" id="IPR016130">
    <property type="entry name" value="Tyr_Pase_AS"/>
</dbReference>
<dbReference type="InterPro" id="IPR029021">
    <property type="entry name" value="Prot-tyrosine_phosphatase-like"/>
</dbReference>
<protein>
    <submittedName>
        <fullName evidence="2">Tyrosine-protein phosphatase</fullName>
    </submittedName>
</protein>
<dbReference type="EMBL" id="BAAAZP010000208">
    <property type="protein sequence ID" value="GAA3710526.1"/>
    <property type="molecule type" value="Genomic_DNA"/>
</dbReference>
<dbReference type="PROSITE" id="PS00383">
    <property type="entry name" value="TYR_PHOSPHATASE_1"/>
    <property type="match status" value="1"/>
</dbReference>
<sequence length="243" mass="26023">MTPPDRHLDWEGSHNARDLGGLPAAGARRTRWGAVVRSDTPHRLTPAGWKSLAAYGIGTIVDLRNDAERRPEAEHVPEGVDVVRVPIEDRADTGFWDAWGGDPRYGTPLSYRPLLDRKPERCAAAVAAVARARPGGVLIHCVAGRDRTGIVTMLLLALAGVAPADILADHELTAGRLRPLYAKLGEADDSVRVRAVLARHGTTERETVMSLLTGLDAEGRLRTGGLGDADLAAVRARLLDPPG</sequence>
<name>A0ABP7DXN1_9ACTN</name>
<evidence type="ECO:0000313" key="2">
    <source>
        <dbReference type="EMBL" id="GAA3710526.1"/>
    </source>
</evidence>
<dbReference type="Gene3D" id="3.90.190.10">
    <property type="entry name" value="Protein tyrosine phosphatase superfamily"/>
    <property type="match status" value="1"/>
</dbReference>
<keyword evidence="3" id="KW-1185">Reference proteome</keyword>
<comment type="caution">
    <text evidence="2">The sequence shown here is derived from an EMBL/GenBank/DDBJ whole genome shotgun (WGS) entry which is preliminary data.</text>
</comment>
<proteinExistence type="predicted"/>
<accession>A0ABP7DXN1</accession>
<dbReference type="InterPro" id="IPR026893">
    <property type="entry name" value="Tyr/Ser_Pase_IphP-type"/>
</dbReference>
<reference evidence="3" key="1">
    <citation type="journal article" date="2019" name="Int. J. Syst. Evol. Microbiol.">
        <title>The Global Catalogue of Microorganisms (GCM) 10K type strain sequencing project: providing services to taxonomists for standard genome sequencing and annotation.</title>
        <authorList>
            <consortium name="The Broad Institute Genomics Platform"/>
            <consortium name="The Broad Institute Genome Sequencing Center for Infectious Disease"/>
            <person name="Wu L."/>
            <person name="Ma J."/>
        </authorList>
    </citation>
    <scope>NUCLEOTIDE SEQUENCE [LARGE SCALE GENOMIC DNA]</scope>
    <source>
        <strain evidence="3">JCM 16904</strain>
    </source>
</reference>
<dbReference type="RefSeq" id="WP_344893574.1">
    <property type="nucleotide sequence ID" value="NZ_BAAAZP010000208.1"/>
</dbReference>
<dbReference type="Pfam" id="PF13350">
    <property type="entry name" value="Y_phosphatase3"/>
    <property type="match status" value="1"/>
</dbReference>
<dbReference type="Proteomes" id="UP001500902">
    <property type="component" value="Unassembled WGS sequence"/>
</dbReference>
<gene>
    <name evidence="2" type="ORF">GCM10022224_090030</name>
</gene>